<evidence type="ECO:0008006" key="4">
    <source>
        <dbReference type="Google" id="ProtNLM"/>
    </source>
</evidence>
<feature type="transmembrane region" description="Helical" evidence="1">
    <location>
        <begin position="62"/>
        <end position="86"/>
    </location>
</feature>
<accession>A0A0B3VUD9</accession>
<dbReference type="AlphaFoldDB" id="A0A0B3VUD9"/>
<evidence type="ECO:0000256" key="1">
    <source>
        <dbReference type="SAM" id="Phobius"/>
    </source>
</evidence>
<feature type="transmembrane region" description="Helical" evidence="1">
    <location>
        <begin position="34"/>
        <end position="50"/>
    </location>
</feature>
<dbReference type="Pfam" id="PF09997">
    <property type="entry name" value="DUF2238"/>
    <property type="match status" value="1"/>
</dbReference>
<keyword evidence="1" id="KW-1133">Transmembrane helix</keyword>
<name>A0A0B3VUD9_9FIRM</name>
<reference evidence="2 3" key="1">
    <citation type="submission" date="2014-12" db="EMBL/GenBank/DDBJ databases">
        <title>Draft genome sequence of Terrisporobacter sp. 08-306576, isolated from the blood culture of a bacteremia patient.</title>
        <authorList>
            <person name="Lund L.C."/>
            <person name="Sydenham T.V."/>
            <person name="Hogh S.V."/>
            <person name="Skov M.N."/>
            <person name="Kemp M."/>
            <person name="Justesen U.S."/>
        </authorList>
    </citation>
    <scope>NUCLEOTIDE SEQUENCE [LARGE SCALE GENOMIC DNA]</scope>
    <source>
        <strain evidence="2 3">08-306576</strain>
    </source>
</reference>
<dbReference type="STRING" id="1577792.QX51_14990"/>
<evidence type="ECO:0000313" key="2">
    <source>
        <dbReference type="EMBL" id="KHS56214.1"/>
    </source>
</evidence>
<dbReference type="EMBL" id="JWHR01000119">
    <property type="protein sequence ID" value="KHS56214.1"/>
    <property type="molecule type" value="Genomic_DNA"/>
</dbReference>
<protein>
    <recommendedName>
        <fullName evidence="4">Membrane-spanning protein</fullName>
    </recommendedName>
</protein>
<keyword evidence="3" id="KW-1185">Reference proteome</keyword>
<dbReference type="OrthoDB" id="4966203at2"/>
<keyword evidence="1" id="KW-0472">Membrane</keyword>
<organism evidence="2 3">
    <name type="scientific">Terrisporobacter othiniensis</name>
    <dbReference type="NCBI Taxonomy" id="1577792"/>
    <lineage>
        <taxon>Bacteria</taxon>
        <taxon>Bacillati</taxon>
        <taxon>Bacillota</taxon>
        <taxon>Clostridia</taxon>
        <taxon>Peptostreptococcales</taxon>
        <taxon>Peptostreptococcaceae</taxon>
        <taxon>Terrisporobacter</taxon>
    </lineage>
</organism>
<keyword evidence="1" id="KW-0812">Transmembrane</keyword>
<evidence type="ECO:0000313" key="3">
    <source>
        <dbReference type="Proteomes" id="UP000031189"/>
    </source>
</evidence>
<proteinExistence type="predicted"/>
<dbReference type="Proteomes" id="UP000031189">
    <property type="component" value="Unassembled WGS sequence"/>
</dbReference>
<comment type="caution">
    <text evidence="2">The sequence shown here is derived from an EMBL/GenBank/DDBJ whole genome shotgun (WGS) entry which is preliminary data.</text>
</comment>
<gene>
    <name evidence="2" type="ORF">QX51_14990</name>
</gene>
<dbReference type="RefSeq" id="WP_039680710.1">
    <property type="nucleotide sequence ID" value="NZ_JAWGXO010000018.1"/>
</dbReference>
<sequence length="194" mass="22433">MNKKRILNWMSKLMYVIYLGSIAYFIFVSKLENVLFALASLLGTIILVYLNKRFDKLFDTTLIITLIIFILFSGLLGSSFGFYHTIKNYDDFLHIWSGIISCSVAYVLFNYFGNMDVKNTKRKIFFIIFMFMFSMGGASLWELMEFFIDKFLGMNCQAGGLVDTMMDTFDCLIGSVIMIPYYVKQLPKLHAKNA</sequence>
<feature type="transmembrane region" description="Helical" evidence="1">
    <location>
        <begin position="92"/>
        <end position="112"/>
    </location>
</feature>
<feature type="transmembrane region" description="Helical" evidence="1">
    <location>
        <begin position="12"/>
        <end position="28"/>
    </location>
</feature>
<feature type="transmembrane region" description="Helical" evidence="1">
    <location>
        <begin position="164"/>
        <end position="183"/>
    </location>
</feature>
<dbReference type="InterPro" id="IPR014509">
    <property type="entry name" value="YjdF-like"/>
</dbReference>
<feature type="transmembrane region" description="Helical" evidence="1">
    <location>
        <begin position="124"/>
        <end position="144"/>
    </location>
</feature>